<comment type="similarity">
    <text evidence="1">Belongs to the protein-tyrosine phosphatase family.</text>
</comment>
<dbReference type="PANTHER" id="PTHR31126:SF1">
    <property type="entry name" value="TYROSINE SPECIFIC PROTEIN PHOSPHATASES DOMAIN-CONTAINING PROTEIN"/>
    <property type="match status" value="1"/>
</dbReference>
<dbReference type="InterPro" id="IPR026893">
    <property type="entry name" value="Tyr/Ser_Pase_IphP-type"/>
</dbReference>
<dbReference type="Pfam" id="PF13350">
    <property type="entry name" value="Y_phosphatase3"/>
    <property type="match status" value="1"/>
</dbReference>
<dbReference type="SUPFAM" id="SSF52799">
    <property type="entry name" value="(Phosphotyrosine protein) phosphatases II"/>
    <property type="match status" value="1"/>
</dbReference>
<dbReference type="Gene3D" id="3.90.190.10">
    <property type="entry name" value="Protein tyrosine phosphatase superfamily"/>
    <property type="match status" value="1"/>
</dbReference>
<evidence type="ECO:0008006" key="4">
    <source>
        <dbReference type="Google" id="ProtNLM"/>
    </source>
</evidence>
<proteinExistence type="inferred from homology"/>
<evidence type="ECO:0000313" key="3">
    <source>
        <dbReference type="Proteomes" id="UP000229681"/>
    </source>
</evidence>
<dbReference type="Proteomes" id="UP000229681">
    <property type="component" value="Unassembled WGS sequence"/>
</dbReference>
<reference evidence="2 3" key="1">
    <citation type="submission" date="2017-11" db="EMBL/GenBank/DDBJ databases">
        <title>Evolution of Phototrophy in the Chloroflexi Phylum Driven by Horizontal Gene Transfer.</title>
        <authorList>
            <person name="Ward L.M."/>
            <person name="Hemp J."/>
            <person name="Shih P.M."/>
            <person name="Mcglynn S.E."/>
            <person name="Fischer W."/>
        </authorList>
    </citation>
    <scope>NUCLEOTIDE SEQUENCE [LARGE SCALE GENOMIC DNA]</scope>
    <source>
        <strain evidence="2">JP3_13</strain>
    </source>
</reference>
<comment type="caution">
    <text evidence="2">The sequence shown here is derived from an EMBL/GenBank/DDBJ whole genome shotgun (WGS) entry which is preliminary data.</text>
</comment>
<evidence type="ECO:0000256" key="1">
    <source>
        <dbReference type="ARBA" id="ARBA00009580"/>
    </source>
</evidence>
<dbReference type="PROSITE" id="PS00383">
    <property type="entry name" value="TYR_PHOSPHATASE_1"/>
    <property type="match status" value="1"/>
</dbReference>
<dbReference type="InterPro" id="IPR016130">
    <property type="entry name" value="Tyr_Pase_AS"/>
</dbReference>
<dbReference type="GO" id="GO:0004721">
    <property type="term" value="F:phosphoprotein phosphatase activity"/>
    <property type="evidence" value="ECO:0007669"/>
    <property type="project" value="InterPro"/>
</dbReference>
<dbReference type="InterPro" id="IPR029021">
    <property type="entry name" value="Prot-tyrosine_phosphatase-like"/>
</dbReference>
<evidence type="ECO:0000313" key="2">
    <source>
        <dbReference type="EMBL" id="PJF35019.1"/>
    </source>
</evidence>
<sequence>MIETYQSLVREKAHVFGEAIKRFADPANLPAIFHCSAGKDRTGILAALLLGALGVSDELILADYTLSNLHYEAFRKSLEPQAHRLRALRLTLDDLQPMLVSDPAYLEAALKAIREECGSIETYLVQKADVSPEELARLRDLFLSPSPT</sequence>
<organism evidence="2 3">
    <name type="scientific">Candidatus Thermofonsia Clade 1 bacterium</name>
    <dbReference type="NCBI Taxonomy" id="2364210"/>
    <lineage>
        <taxon>Bacteria</taxon>
        <taxon>Bacillati</taxon>
        <taxon>Chloroflexota</taxon>
        <taxon>Candidatus Thermofontia</taxon>
        <taxon>Candidatus Thermofonsia Clade 1</taxon>
    </lineage>
</organism>
<name>A0A2M8PBV7_9CHLR</name>
<accession>A0A2M8PBV7</accession>
<dbReference type="PANTHER" id="PTHR31126">
    <property type="entry name" value="TYROSINE-PROTEIN PHOSPHATASE"/>
    <property type="match status" value="1"/>
</dbReference>
<protein>
    <recommendedName>
        <fullName evidence="4">Tyrosine specific protein phosphatases domain-containing protein</fullName>
    </recommendedName>
</protein>
<dbReference type="EMBL" id="PGTM01000224">
    <property type="protein sequence ID" value="PJF35019.1"/>
    <property type="molecule type" value="Genomic_DNA"/>
</dbReference>
<gene>
    <name evidence="2" type="ORF">CUN49_12750</name>
</gene>
<dbReference type="AlphaFoldDB" id="A0A2M8PBV7"/>